<reference evidence="1" key="1">
    <citation type="submission" date="2022-11" db="EMBL/GenBank/DDBJ databases">
        <title>High-quality draft genome sequence of Galbibacter sp. strain CMA-7.</title>
        <authorList>
            <person name="Wei L."/>
            <person name="Dong C."/>
            <person name="Shao Z."/>
        </authorList>
    </citation>
    <scope>NUCLEOTIDE SEQUENCE</scope>
    <source>
        <strain evidence="1">CMA-7</strain>
    </source>
</reference>
<organism evidence="1 2">
    <name type="scientific">Galbibacter pacificus</name>
    <dbReference type="NCBI Taxonomy" id="2996052"/>
    <lineage>
        <taxon>Bacteria</taxon>
        <taxon>Pseudomonadati</taxon>
        <taxon>Bacteroidota</taxon>
        <taxon>Flavobacteriia</taxon>
        <taxon>Flavobacteriales</taxon>
        <taxon>Flavobacteriaceae</taxon>
        <taxon>Galbibacter</taxon>
    </lineage>
</organism>
<protein>
    <submittedName>
        <fullName evidence="1">STAS/SEC14 domain-containing protein</fullName>
    </submittedName>
</protein>
<evidence type="ECO:0000313" key="1">
    <source>
        <dbReference type="EMBL" id="MDG3586343.1"/>
    </source>
</evidence>
<dbReference type="InterPro" id="IPR036513">
    <property type="entry name" value="STAS_dom_sf"/>
</dbReference>
<dbReference type="RefSeq" id="WP_277899751.1">
    <property type="nucleotide sequence ID" value="NZ_JAPMUA010000003.1"/>
</dbReference>
<evidence type="ECO:0000313" key="2">
    <source>
        <dbReference type="Proteomes" id="UP001153642"/>
    </source>
</evidence>
<dbReference type="Proteomes" id="UP001153642">
    <property type="component" value="Unassembled WGS sequence"/>
</dbReference>
<dbReference type="InterPro" id="IPR038396">
    <property type="entry name" value="SpoIIAA-like_sf"/>
</dbReference>
<name>A0ABT6FSU6_9FLAO</name>
<comment type="caution">
    <text evidence="1">The sequence shown here is derived from an EMBL/GenBank/DDBJ whole genome shotgun (WGS) entry which is preliminary data.</text>
</comment>
<keyword evidence="2" id="KW-1185">Reference proteome</keyword>
<dbReference type="Pfam" id="PF11964">
    <property type="entry name" value="SpoIIAA-like"/>
    <property type="match status" value="1"/>
</dbReference>
<proteinExistence type="predicted"/>
<dbReference type="EMBL" id="JAPMUA010000003">
    <property type="protein sequence ID" value="MDG3586343.1"/>
    <property type="molecule type" value="Genomic_DNA"/>
</dbReference>
<dbReference type="InterPro" id="IPR021866">
    <property type="entry name" value="SpoIIAA-like"/>
</dbReference>
<sequence>MIQILDSEKEQVISVKIEGNITKKDIQKIHPLIHNIRNNGMKVRWYFELEDFTGYDLKGLWQDLKVDAAHFDDYGKMAMVGDKKWQELAAEATDFFTGSEVRFFEPHQKDQAKQWINN</sequence>
<dbReference type="SUPFAM" id="SSF52091">
    <property type="entry name" value="SpoIIaa-like"/>
    <property type="match status" value="1"/>
</dbReference>
<dbReference type="Gene3D" id="3.40.50.10600">
    <property type="entry name" value="SpoIIaa-like domains"/>
    <property type="match status" value="1"/>
</dbReference>
<gene>
    <name evidence="1" type="ORF">OSR52_10710</name>
</gene>
<accession>A0ABT6FSU6</accession>